<evidence type="ECO:0000313" key="2">
    <source>
        <dbReference type="Proteomes" id="UP001320706"/>
    </source>
</evidence>
<accession>A0ACC3SKK8</accession>
<sequence>MQPRHAKLGTDRGHCDMRWTVLHFIKPRPSTPSTEADIESAMKREEHVVTARNEWTKLEDGRGGTRAPRRAEHSWLLRHRQRGRAVGSSPMRDLPADAVFSVPLPAPVHSADGQSPTCTASNAIRADAWQQNNQDNHITGRHAVADESRQRVSSGWSSLTRLSSTYAGRLNQTACNTIQYIIQQGKSGVDHCCVIPAIHLSM</sequence>
<keyword evidence="2" id="KW-1185">Reference proteome</keyword>
<dbReference type="EMBL" id="JAMKPW020000011">
    <property type="protein sequence ID" value="KAK8213237.1"/>
    <property type="molecule type" value="Genomic_DNA"/>
</dbReference>
<gene>
    <name evidence="1" type="ORF">M8818_002535</name>
</gene>
<evidence type="ECO:0000313" key="1">
    <source>
        <dbReference type="EMBL" id="KAK8213237.1"/>
    </source>
</evidence>
<reference evidence="1" key="1">
    <citation type="submission" date="2024-02" db="EMBL/GenBank/DDBJ databases">
        <title>Metagenome Assembled Genome of Zalaria obscura JY119.</title>
        <authorList>
            <person name="Vighnesh L."/>
            <person name="Jagadeeshwari U."/>
            <person name="Venkata Ramana C."/>
            <person name="Sasikala C."/>
        </authorList>
    </citation>
    <scope>NUCLEOTIDE SEQUENCE</scope>
    <source>
        <strain evidence="1">JY119</strain>
    </source>
</reference>
<organism evidence="1 2">
    <name type="scientific">Zalaria obscura</name>
    <dbReference type="NCBI Taxonomy" id="2024903"/>
    <lineage>
        <taxon>Eukaryota</taxon>
        <taxon>Fungi</taxon>
        <taxon>Dikarya</taxon>
        <taxon>Ascomycota</taxon>
        <taxon>Pezizomycotina</taxon>
        <taxon>Dothideomycetes</taxon>
        <taxon>Dothideomycetidae</taxon>
        <taxon>Dothideales</taxon>
        <taxon>Zalariaceae</taxon>
        <taxon>Zalaria</taxon>
    </lineage>
</organism>
<dbReference type="Proteomes" id="UP001320706">
    <property type="component" value="Unassembled WGS sequence"/>
</dbReference>
<protein>
    <submittedName>
        <fullName evidence="1">Uncharacterized protein</fullName>
    </submittedName>
</protein>
<proteinExistence type="predicted"/>
<name>A0ACC3SKK8_9PEZI</name>
<comment type="caution">
    <text evidence="1">The sequence shown here is derived from an EMBL/GenBank/DDBJ whole genome shotgun (WGS) entry which is preliminary data.</text>
</comment>